<dbReference type="Pfam" id="PF01867">
    <property type="entry name" value="Cas_Cas1"/>
    <property type="match status" value="1"/>
</dbReference>
<keyword evidence="6 10" id="KW-0051">Antiviral defense</keyword>
<dbReference type="GO" id="GO:0016787">
    <property type="term" value="F:hydrolase activity"/>
    <property type="evidence" value="ECO:0007669"/>
    <property type="project" value="UniProtKB-KW"/>
</dbReference>
<evidence type="ECO:0000256" key="1">
    <source>
        <dbReference type="ARBA" id="ARBA00022722"/>
    </source>
</evidence>
<dbReference type="HAMAP" id="MF_01470">
    <property type="entry name" value="Cas1"/>
    <property type="match status" value="1"/>
</dbReference>
<dbReference type="PANTHER" id="PTHR34353:SF2">
    <property type="entry name" value="CRISPR-ASSOCIATED ENDONUCLEASE CAS1 1"/>
    <property type="match status" value="1"/>
</dbReference>
<dbReference type="AlphaFoldDB" id="A0A401QY62"/>
<proteinExistence type="inferred from homology"/>
<dbReference type="GO" id="GO:0046872">
    <property type="term" value="F:metal ion binding"/>
    <property type="evidence" value="ECO:0007669"/>
    <property type="project" value="UniProtKB-UniRule"/>
</dbReference>
<keyword evidence="7 10" id="KW-0238">DNA-binding</keyword>
<evidence type="ECO:0000256" key="4">
    <source>
        <dbReference type="ARBA" id="ARBA00022801"/>
    </source>
</evidence>
<dbReference type="InterPro" id="IPR042206">
    <property type="entry name" value="CRISPR-assoc_Cas1_C"/>
</dbReference>
<dbReference type="GO" id="GO:0051607">
    <property type="term" value="P:defense response to virus"/>
    <property type="evidence" value="ECO:0007669"/>
    <property type="project" value="UniProtKB-UniRule"/>
</dbReference>
<evidence type="ECO:0000313" key="11">
    <source>
        <dbReference type="EMBL" id="GCB90307.1"/>
    </source>
</evidence>
<protein>
    <recommendedName>
        <fullName evidence="10">CRISPR-associated endonuclease Cas1</fullName>
        <ecNumber evidence="10">3.1.-.-</ecNumber>
    </recommendedName>
</protein>
<dbReference type="EC" id="3.1.-.-" evidence="10"/>
<organism evidence="11 12">
    <name type="scientific">Streptomyces noursei</name>
    <name type="common">Streptomyces albulus</name>
    <dbReference type="NCBI Taxonomy" id="1971"/>
    <lineage>
        <taxon>Bacteria</taxon>
        <taxon>Bacillati</taxon>
        <taxon>Actinomycetota</taxon>
        <taxon>Actinomycetes</taxon>
        <taxon>Kitasatosporales</taxon>
        <taxon>Streptomycetaceae</taxon>
        <taxon>Streptomyces</taxon>
    </lineage>
</organism>
<name>A0A401QY62_STRNR</name>
<comment type="subunit">
    <text evidence="9 10">Homodimer, forms a heterotetramer with a Cas2 homodimer.</text>
</comment>
<evidence type="ECO:0000256" key="3">
    <source>
        <dbReference type="ARBA" id="ARBA00022759"/>
    </source>
</evidence>
<keyword evidence="3 10" id="KW-0255">Endonuclease</keyword>
<dbReference type="CDD" id="cd09634">
    <property type="entry name" value="Cas1_I-II-III"/>
    <property type="match status" value="1"/>
</dbReference>
<dbReference type="InterPro" id="IPR002729">
    <property type="entry name" value="CRISPR-assoc_Cas1"/>
</dbReference>
<dbReference type="InterPro" id="IPR042211">
    <property type="entry name" value="CRISPR-assoc_Cas1_N"/>
</dbReference>
<comment type="cofactor">
    <cofactor evidence="10">
        <name>Mg(2+)</name>
        <dbReference type="ChEBI" id="CHEBI:18420"/>
    </cofactor>
    <cofactor evidence="10">
        <name>Mn(2+)</name>
        <dbReference type="ChEBI" id="CHEBI:29035"/>
    </cofactor>
</comment>
<evidence type="ECO:0000256" key="5">
    <source>
        <dbReference type="ARBA" id="ARBA00022842"/>
    </source>
</evidence>
<comment type="similarity">
    <text evidence="10">Belongs to the CRISPR-associated endonuclease Cas1 family.</text>
</comment>
<feature type="binding site" evidence="10">
    <location>
        <position position="163"/>
    </location>
    <ligand>
        <name>Mn(2+)</name>
        <dbReference type="ChEBI" id="CHEBI:29035"/>
    </ligand>
</feature>
<dbReference type="EMBL" id="BHXC01000006">
    <property type="protein sequence ID" value="GCB90307.1"/>
    <property type="molecule type" value="Genomic_DNA"/>
</dbReference>
<dbReference type="GO" id="GO:0004519">
    <property type="term" value="F:endonuclease activity"/>
    <property type="evidence" value="ECO:0007669"/>
    <property type="project" value="UniProtKB-UniRule"/>
</dbReference>
<dbReference type="GO" id="GO:0003677">
    <property type="term" value="F:DNA binding"/>
    <property type="evidence" value="ECO:0007669"/>
    <property type="project" value="UniProtKB-KW"/>
</dbReference>
<dbReference type="NCBIfam" id="TIGR00287">
    <property type="entry name" value="cas1"/>
    <property type="match status" value="1"/>
</dbReference>
<keyword evidence="4 10" id="KW-0378">Hydrolase</keyword>
<feature type="binding site" evidence="10">
    <location>
        <position position="245"/>
    </location>
    <ligand>
        <name>Mn(2+)</name>
        <dbReference type="ChEBI" id="CHEBI:29035"/>
    </ligand>
</feature>
<gene>
    <name evidence="10 11" type="primary">cas1</name>
    <name evidence="11" type="ORF">SALB_03011</name>
</gene>
<dbReference type="PANTHER" id="PTHR34353">
    <property type="entry name" value="CRISPR-ASSOCIATED ENDONUCLEASE CAS1 1"/>
    <property type="match status" value="1"/>
</dbReference>
<feature type="binding site" evidence="10">
    <location>
        <position position="261"/>
    </location>
    <ligand>
        <name>Mn(2+)</name>
        <dbReference type="ChEBI" id="CHEBI:29035"/>
    </ligand>
</feature>
<evidence type="ECO:0000313" key="12">
    <source>
        <dbReference type="Proteomes" id="UP000288351"/>
    </source>
</evidence>
<evidence type="ECO:0000256" key="8">
    <source>
        <dbReference type="ARBA" id="ARBA00023211"/>
    </source>
</evidence>
<dbReference type="InterPro" id="IPR050646">
    <property type="entry name" value="Cas1"/>
</dbReference>
<evidence type="ECO:0000256" key="10">
    <source>
        <dbReference type="HAMAP-Rule" id="MF_01470"/>
    </source>
</evidence>
<evidence type="ECO:0000256" key="2">
    <source>
        <dbReference type="ARBA" id="ARBA00022723"/>
    </source>
</evidence>
<evidence type="ECO:0000256" key="9">
    <source>
        <dbReference type="ARBA" id="ARBA00038592"/>
    </source>
</evidence>
<dbReference type="RefSeq" id="WP_016575644.1">
    <property type="nucleotide sequence ID" value="NZ_BHXC01000006.1"/>
</dbReference>
<comment type="function">
    <text evidence="10">CRISPR (clustered regularly interspaced short palindromic repeat), is an adaptive immune system that provides protection against mobile genetic elements (viruses, transposable elements and conjugative plasmids). CRISPR clusters contain spacers, sequences complementary to antecedent mobile elements, and target invading nucleic acids. CRISPR clusters are transcribed and processed into CRISPR RNA (crRNA). Acts as a dsDNA endonuclease. Involved in the integration of spacer DNA into the CRISPR cassette.</text>
</comment>
<dbReference type="GO" id="GO:0043571">
    <property type="term" value="P:maintenance of CRISPR repeat elements"/>
    <property type="evidence" value="ECO:0007669"/>
    <property type="project" value="UniProtKB-UniRule"/>
</dbReference>
<accession>A0A401QY62</accession>
<evidence type="ECO:0000256" key="6">
    <source>
        <dbReference type="ARBA" id="ARBA00023118"/>
    </source>
</evidence>
<comment type="caution">
    <text evidence="11">The sequence shown here is derived from an EMBL/GenBank/DDBJ whole genome shotgun (WGS) entry which is preliminary data.</text>
</comment>
<keyword evidence="5 10" id="KW-0460">Magnesium</keyword>
<keyword evidence="8 10" id="KW-0464">Manganese</keyword>
<dbReference type="Gene3D" id="1.20.120.920">
    <property type="entry name" value="CRISPR-associated endonuclease Cas1, C-terminal domain"/>
    <property type="match status" value="1"/>
</dbReference>
<keyword evidence="2 10" id="KW-0479">Metal-binding</keyword>
<dbReference type="Proteomes" id="UP000288351">
    <property type="component" value="Unassembled WGS sequence"/>
</dbReference>
<sequence>MTNAELPELAEIFAPRTIGPTLIVEGFGTKLTVERGQLVIHDGFGPHRRTNKLSRIERRVERIIITAVDGYVTIDAMRWCKNVGISVVMLDPAGDVIMTSPADTYYEGRLHRAQALGSVEAVRYIMDRKITGQYEVSGHPKIKDHLIRLQHDVDTIREITAIEAKTSRYYWGSIRGTQVTFRGDVPEHWTTFQTRSSALQYAGKTPRKATTPFNAMLNLGYSIGYAEARLACHALGLDTELGLLHRPKEAKSHSMALDLIEIARPHVDRMVLDLVSERTFTRKDFYETNEGQCTVGSPLDREIIERARKAVQEPLAEATEDVAHILADSCDTKIKKRTPLTKRTLKATH</sequence>
<reference evidence="11 12" key="1">
    <citation type="journal article" date="2019" name="Microbiol. Resour. Announc.">
        <title>Draft Genome Sequence of the Most Traditional epsilon-Poly-l-Lysine Producer, Streptomyces albulus NBRC14147.</title>
        <authorList>
            <person name="Yamanaka K."/>
            <person name="Hamano Y."/>
        </authorList>
    </citation>
    <scope>NUCLEOTIDE SEQUENCE [LARGE SCALE GENOMIC DNA]</scope>
    <source>
        <strain evidence="11 12">NBRC 14147</strain>
    </source>
</reference>
<keyword evidence="1 10" id="KW-0540">Nuclease</keyword>
<dbReference type="Gene3D" id="3.100.10.20">
    <property type="entry name" value="CRISPR-associated endonuclease Cas1, N-terminal domain"/>
    <property type="match status" value="1"/>
</dbReference>
<evidence type="ECO:0000256" key="7">
    <source>
        <dbReference type="ARBA" id="ARBA00023125"/>
    </source>
</evidence>